<reference evidence="1" key="1">
    <citation type="journal article" date="2014" name="Front. Microbiol.">
        <title>High frequency of phylogenetically diverse reductive dehalogenase-homologous genes in deep subseafloor sedimentary metagenomes.</title>
        <authorList>
            <person name="Kawai M."/>
            <person name="Futagami T."/>
            <person name="Toyoda A."/>
            <person name="Takaki Y."/>
            <person name="Nishi S."/>
            <person name="Hori S."/>
            <person name="Arai W."/>
            <person name="Tsubouchi T."/>
            <person name="Morono Y."/>
            <person name="Uchiyama I."/>
            <person name="Ito T."/>
            <person name="Fujiyama A."/>
            <person name="Inagaki F."/>
            <person name="Takami H."/>
        </authorList>
    </citation>
    <scope>NUCLEOTIDE SEQUENCE</scope>
    <source>
        <strain evidence="1">Expedition CK06-06</strain>
    </source>
</reference>
<comment type="caution">
    <text evidence="1">The sequence shown here is derived from an EMBL/GenBank/DDBJ whole genome shotgun (WGS) entry which is preliminary data.</text>
</comment>
<sequence length="87" mass="10158">MSTFLGLLPIDLQEVKEYQEPDMETERGDHIVGTMSDDLKKLYTLWRQFSYRASELALQLAHGRQNVSRGEVAEIRTKAEVLKELFW</sequence>
<protein>
    <submittedName>
        <fullName evidence="1">Uncharacterized protein</fullName>
    </submittedName>
</protein>
<dbReference type="AlphaFoldDB" id="X1V281"/>
<organism evidence="1">
    <name type="scientific">marine sediment metagenome</name>
    <dbReference type="NCBI Taxonomy" id="412755"/>
    <lineage>
        <taxon>unclassified sequences</taxon>
        <taxon>metagenomes</taxon>
        <taxon>ecological metagenomes</taxon>
    </lineage>
</organism>
<proteinExistence type="predicted"/>
<feature type="non-terminal residue" evidence="1">
    <location>
        <position position="87"/>
    </location>
</feature>
<accession>X1V281</accession>
<name>X1V281_9ZZZZ</name>
<dbReference type="EMBL" id="BARW01035935">
    <property type="protein sequence ID" value="GAJ23799.1"/>
    <property type="molecule type" value="Genomic_DNA"/>
</dbReference>
<evidence type="ECO:0000313" key="1">
    <source>
        <dbReference type="EMBL" id="GAJ23799.1"/>
    </source>
</evidence>
<gene>
    <name evidence="1" type="ORF">S12H4_55930</name>
</gene>